<dbReference type="AlphaFoldDB" id="A0A379WIN1"/>
<feature type="transmembrane region" description="Helical" evidence="1">
    <location>
        <begin position="7"/>
        <end position="26"/>
    </location>
</feature>
<keyword evidence="1" id="KW-0812">Transmembrane</keyword>
<name>A0A379WIN1_SALET</name>
<protein>
    <submittedName>
        <fullName evidence="2">AsmA family protein</fullName>
    </submittedName>
</protein>
<proteinExistence type="predicted"/>
<evidence type="ECO:0000313" key="3">
    <source>
        <dbReference type="Proteomes" id="UP000254712"/>
    </source>
</evidence>
<evidence type="ECO:0000256" key="1">
    <source>
        <dbReference type="SAM" id="Phobius"/>
    </source>
</evidence>
<accession>A0A379WIN1</accession>
<dbReference type="Proteomes" id="UP000254712">
    <property type="component" value="Unassembled WGS sequence"/>
</dbReference>
<reference evidence="2 3" key="1">
    <citation type="submission" date="2018-06" db="EMBL/GenBank/DDBJ databases">
        <authorList>
            <consortium name="Pathogen Informatics"/>
            <person name="Doyle S."/>
        </authorList>
    </citation>
    <scope>NUCLEOTIDE SEQUENCE [LARGE SCALE GENOMIC DNA]</scope>
    <source>
        <strain evidence="2 3">NCTC8261</strain>
    </source>
</reference>
<sequence>MKLIGRLLLYVLIACLVVIFGFYFLLQTRWGADHVSNWGIREQRLSPHIRRDGSSFFPPHPIFYWRM</sequence>
<dbReference type="EMBL" id="UGXT01000002">
    <property type="protein sequence ID" value="SUH33999.1"/>
    <property type="molecule type" value="Genomic_DNA"/>
</dbReference>
<organism evidence="2 3">
    <name type="scientific">Salmonella enterica I</name>
    <dbReference type="NCBI Taxonomy" id="59201"/>
    <lineage>
        <taxon>Bacteria</taxon>
        <taxon>Pseudomonadati</taxon>
        <taxon>Pseudomonadota</taxon>
        <taxon>Gammaproteobacteria</taxon>
        <taxon>Enterobacterales</taxon>
        <taxon>Enterobacteriaceae</taxon>
        <taxon>Salmonella</taxon>
    </lineage>
</organism>
<keyword evidence="1" id="KW-1133">Transmembrane helix</keyword>
<gene>
    <name evidence="2" type="ORF">NCTC8261_00168</name>
</gene>
<keyword evidence="1" id="KW-0472">Membrane</keyword>
<evidence type="ECO:0000313" key="2">
    <source>
        <dbReference type="EMBL" id="SUH33999.1"/>
    </source>
</evidence>